<dbReference type="AlphaFoldDB" id="A0A397HCN4"/>
<dbReference type="GeneID" id="38128769"/>
<dbReference type="SUPFAM" id="SSF69065">
    <property type="entry name" value="RNase III domain-like"/>
    <property type="match status" value="1"/>
</dbReference>
<dbReference type="GO" id="GO:0004525">
    <property type="term" value="F:ribonuclease III activity"/>
    <property type="evidence" value="ECO:0007669"/>
    <property type="project" value="InterPro"/>
</dbReference>
<accession>A0A397HCN4</accession>
<dbReference type="RefSeq" id="XP_026616202.1">
    <property type="nucleotide sequence ID" value="XM_026760414.1"/>
</dbReference>
<dbReference type="InterPro" id="IPR036389">
    <property type="entry name" value="RNase_III_sf"/>
</dbReference>
<dbReference type="Gene3D" id="1.10.1520.10">
    <property type="entry name" value="Ribonuclease III domain"/>
    <property type="match status" value="1"/>
</dbReference>
<dbReference type="VEuPathDB" id="FungiDB:CDV56_106795"/>
<dbReference type="InterPro" id="IPR000999">
    <property type="entry name" value="RNase_III_dom"/>
</dbReference>
<organism evidence="2 3">
    <name type="scientific">Aspergillus thermomutatus</name>
    <name type="common">Neosartorya pseudofischeri</name>
    <dbReference type="NCBI Taxonomy" id="41047"/>
    <lineage>
        <taxon>Eukaryota</taxon>
        <taxon>Fungi</taxon>
        <taxon>Dikarya</taxon>
        <taxon>Ascomycota</taxon>
        <taxon>Pezizomycotina</taxon>
        <taxon>Eurotiomycetes</taxon>
        <taxon>Eurotiomycetidae</taxon>
        <taxon>Eurotiales</taxon>
        <taxon>Aspergillaceae</taxon>
        <taxon>Aspergillus</taxon>
        <taxon>Aspergillus subgen. Fumigati</taxon>
    </lineage>
</organism>
<reference evidence="2" key="1">
    <citation type="submission" date="2018-08" db="EMBL/GenBank/DDBJ databases">
        <title>Draft genome sequence of azole-resistant Aspergillus thermomutatus (Neosartorya pseudofischeri) strain HMR AF 39, isolated from a human nasal aspirate.</title>
        <authorList>
            <person name="Parent-Michaud M."/>
            <person name="Dufresne P.J."/>
            <person name="Fournier E."/>
            <person name="Martineau C."/>
            <person name="Moreira S."/>
            <person name="Perkins V."/>
            <person name="De Repentigny L."/>
            <person name="Dufresne S.F."/>
        </authorList>
    </citation>
    <scope>NUCLEOTIDE SEQUENCE [LARGE SCALE GENOMIC DNA]</scope>
    <source>
        <strain evidence="2">HMR AF 39</strain>
    </source>
</reference>
<gene>
    <name evidence="2" type="ORF">CDV56_106795</name>
</gene>
<evidence type="ECO:0000259" key="1">
    <source>
        <dbReference type="PROSITE" id="PS50142"/>
    </source>
</evidence>
<name>A0A397HCN4_ASPTH</name>
<comment type="caution">
    <text evidence="2">The sequence shown here is derived from an EMBL/GenBank/DDBJ whole genome shotgun (WGS) entry which is preliminary data.</text>
</comment>
<dbReference type="Proteomes" id="UP000215305">
    <property type="component" value="Unassembled WGS sequence"/>
</dbReference>
<dbReference type="OrthoDB" id="67027at2759"/>
<dbReference type="Pfam" id="PF00636">
    <property type="entry name" value="Ribonuclease_3"/>
    <property type="match status" value="1"/>
</dbReference>
<dbReference type="EMBL" id="NKHU02000049">
    <property type="protein sequence ID" value="RHZ60737.1"/>
    <property type="molecule type" value="Genomic_DNA"/>
</dbReference>
<keyword evidence="3" id="KW-1185">Reference proteome</keyword>
<evidence type="ECO:0000313" key="2">
    <source>
        <dbReference type="EMBL" id="RHZ60737.1"/>
    </source>
</evidence>
<protein>
    <recommendedName>
        <fullName evidence="1">RNase III domain-containing protein</fullName>
    </recommendedName>
</protein>
<evidence type="ECO:0000313" key="3">
    <source>
        <dbReference type="Proteomes" id="UP000215305"/>
    </source>
</evidence>
<dbReference type="CDD" id="cd00593">
    <property type="entry name" value="RIBOc"/>
    <property type="match status" value="1"/>
</dbReference>
<dbReference type="STRING" id="41047.A0A397HCN4"/>
<sequence length="154" mass="16632">MSAMSSMSLDERAAFVENIIQYAFTNRAILYEALRAAGNLVLTGRPHRSDGNKDLALIGDAVLRLILVMDGYEANFGRIDQTVQAQASNPNLTQIGFQAGLENFILINPSQSTVSNNVMATTVEAILGAVYLDSDMNVQAVRAVMAVLNLGWPV</sequence>
<feature type="domain" description="RNase III" evidence="1">
    <location>
        <begin position="13"/>
        <end position="135"/>
    </location>
</feature>
<dbReference type="SMART" id="SM00535">
    <property type="entry name" value="RIBOc"/>
    <property type="match status" value="1"/>
</dbReference>
<dbReference type="GO" id="GO:0006396">
    <property type="term" value="P:RNA processing"/>
    <property type="evidence" value="ECO:0007669"/>
    <property type="project" value="InterPro"/>
</dbReference>
<dbReference type="PROSITE" id="PS50142">
    <property type="entry name" value="RNASE_3_2"/>
    <property type="match status" value="1"/>
</dbReference>
<proteinExistence type="predicted"/>